<evidence type="ECO:0000259" key="7">
    <source>
        <dbReference type="Pfam" id="PF17763"/>
    </source>
</evidence>
<dbReference type="PANTHER" id="PTHR11707:SF28">
    <property type="entry name" value="60 KDA LYSOPHOSPHOLIPASE"/>
    <property type="match status" value="1"/>
</dbReference>
<dbReference type="SFLD" id="SFLDS00057">
    <property type="entry name" value="Glutaminase/Asparaginase"/>
    <property type="match status" value="1"/>
</dbReference>
<dbReference type="PIRSF" id="PIRSF001220">
    <property type="entry name" value="L-ASNase_gatD"/>
    <property type="match status" value="1"/>
</dbReference>
<dbReference type="InterPro" id="IPR020827">
    <property type="entry name" value="Asparaginase/glutaminase_AS1"/>
</dbReference>
<comment type="caution">
    <text evidence="8">The sequence shown here is derived from an EMBL/GenBank/DDBJ whole genome shotgun (WGS) entry which is preliminary data.</text>
</comment>
<dbReference type="RefSeq" id="WP_349214316.1">
    <property type="nucleotide sequence ID" value="NZ_JBBMFA010000035.1"/>
</dbReference>
<gene>
    <name evidence="8" type="ORF">WMO24_01295</name>
</gene>
<reference evidence="8 9" key="1">
    <citation type="submission" date="2024-03" db="EMBL/GenBank/DDBJ databases">
        <title>Human intestinal bacterial collection.</title>
        <authorList>
            <person name="Pauvert C."/>
            <person name="Hitch T.C.A."/>
            <person name="Clavel T."/>
        </authorList>
    </citation>
    <scope>NUCLEOTIDE SEQUENCE [LARGE SCALE GENOMIC DNA]</scope>
    <source>
        <strain evidence="8 9">CLA-JM-H11</strain>
    </source>
</reference>
<organism evidence="8 9">
    <name type="scientific">Ruthenibacterium intestinale</name>
    <dbReference type="NCBI Taxonomy" id="3133163"/>
    <lineage>
        <taxon>Bacteria</taxon>
        <taxon>Bacillati</taxon>
        <taxon>Bacillota</taxon>
        <taxon>Clostridia</taxon>
        <taxon>Eubacteriales</taxon>
        <taxon>Oscillospiraceae</taxon>
        <taxon>Ruthenibacterium</taxon>
    </lineage>
</organism>
<dbReference type="Proteomes" id="UP001477672">
    <property type="component" value="Unassembled WGS sequence"/>
</dbReference>
<dbReference type="SUPFAM" id="SSF53774">
    <property type="entry name" value="Glutaminase/Asparaginase"/>
    <property type="match status" value="1"/>
</dbReference>
<dbReference type="InterPro" id="IPR006034">
    <property type="entry name" value="Asparaginase/glutaminase-like"/>
</dbReference>
<feature type="domain" description="Asparaginase/glutaminase C-terminal" evidence="7">
    <location>
        <begin position="208"/>
        <end position="324"/>
    </location>
</feature>
<dbReference type="Pfam" id="PF17763">
    <property type="entry name" value="Asparaginase_C"/>
    <property type="match status" value="1"/>
</dbReference>
<dbReference type="InterPro" id="IPR027475">
    <property type="entry name" value="Asparaginase/glutaminase_AS2"/>
</dbReference>
<dbReference type="PIRSF" id="PIRSF500176">
    <property type="entry name" value="L_ASNase"/>
    <property type="match status" value="1"/>
</dbReference>
<dbReference type="PROSITE" id="PS51732">
    <property type="entry name" value="ASN_GLN_ASE_3"/>
    <property type="match status" value="1"/>
</dbReference>
<dbReference type="Gene3D" id="3.40.50.40">
    <property type="match status" value="1"/>
</dbReference>
<evidence type="ECO:0000256" key="3">
    <source>
        <dbReference type="ARBA" id="ARBA00049366"/>
    </source>
</evidence>
<evidence type="ECO:0000256" key="4">
    <source>
        <dbReference type="PROSITE-ProRule" id="PRU10099"/>
    </source>
</evidence>
<comment type="catalytic activity">
    <reaction evidence="3">
        <text>L-asparagine + H2O = L-aspartate + NH4(+)</text>
        <dbReference type="Rhea" id="RHEA:21016"/>
        <dbReference type="ChEBI" id="CHEBI:15377"/>
        <dbReference type="ChEBI" id="CHEBI:28938"/>
        <dbReference type="ChEBI" id="CHEBI:29991"/>
        <dbReference type="ChEBI" id="CHEBI:58048"/>
        <dbReference type="EC" id="3.5.1.1"/>
    </reaction>
</comment>
<dbReference type="PRINTS" id="PR00139">
    <property type="entry name" value="ASNGLNASE"/>
</dbReference>
<protein>
    <recommendedName>
        <fullName evidence="2">asparaginase</fullName>
        <ecNumber evidence="2">3.5.1.1</ecNumber>
    </recommendedName>
</protein>
<feature type="active site" evidence="5">
    <location>
        <position position="87"/>
    </location>
</feature>
<dbReference type="SMART" id="SM00870">
    <property type="entry name" value="Asparaginase"/>
    <property type="match status" value="1"/>
</dbReference>
<evidence type="ECO:0000256" key="2">
    <source>
        <dbReference type="ARBA" id="ARBA00012920"/>
    </source>
</evidence>
<dbReference type="InterPro" id="IPR040919">
    <property type="entry name" value="Asparaginase_C"/>
</dbReference>
<proteinExistence type="inferred from homology"/>
<evidence type="ECO:0000313" key="8">
    <source>
        <dbReference type="EMBL" id="MEQ2519079.1"/>
    </source>
</evidence>
<name>A0ABV1GB98_9FIRM</name>
<dbReference type="InterPro" id="IPR027474">
    <property type="entry name" value="L-asparaginase_N"/>
</dbReference>
<dbReference type="PROSITE" id="PS00144">
    <property type="entry name" value="ASN_GLN_ASE_1"/>
    <property type="match status" value="1"/>
</dbReference>
<dbReference type="InterPro" id="IPR041725">
    <property type="entry name" value="L-asparaginase_I"/>
</dbReference>
<dbReference type="InterPro" id="IPR037152">
    <property type="entry name" value="L-asparaginase_N_sf"/>
</dbReference>
<comment type="similarity">
    <text evidence="1">Belongs to the asparaginase 1 family.</text>
</comment>
<dbReference type="PANTHER" id="PTHR11707">
    <property type="entry name" value="L-ASPARAGINASE"/>
    <property type="match status" value="1"/>
</dbReference>
<evidence type="ECO:0000313" key="9">
    <source>
        <dbReference type="Proteomes" id="UP001477672"/>
    </source>
</evidence>
<dbReference type="Gene3D" id="3.40.50.1170">
    <property type="entry name" value="L-asparaginase, N-terminal domain"/>
    <property type="match status" value="1"/>
</dbReference>
<dbReference type="EMBL" id="JBBMFA010000035">
    <property type="protein sequence ID" value="MEQ2519079.1"/>
    <property type="molecule type" value="Genomic_DNA"/>
</dbReference>
<dbReference type="InterPro" id="IPR036152">
    <property type="entry name" value="Asp/glu_Ase-like_sf"/>
</dbReference>
<feature type="domain" description="L-asparaginase N-terminal" evidence="6">
    <location>
        <begin position="5"/>
        <end position="187"/>
    </location>
</feature>
<feature type="active site" evidence="4">
    <location>
        <position position="14"/>
    </location>
</feature>
<dbReference type="Pfam" id="PF00710">
    <property type="entry name" value="Asparaginase"/>
    <property type="match status" value="1"/>
</dbReference>
<evidence type="ECO:0000256" key="5">
    <source>
        <dbReference type="PROSITE-ProRule" id="PRU10100"/>
    </source>
</evidence>
<dbReference type="EC" id="3.5.1.1" evidence="2"/>
<dbReference type="CDD" id="cd08963">
    <property type="entry name" value="L-asparaginase_I"/>
    <property type="match status" value="1"/>
</dbReference>
<dbReference type="InterPro" id="IPR027473">
    <property type="entry name" value="L-asparaginase_C"/>
</dbReference>
<evidence type="ECO:0000256" key="1">
    <source>
        <dbReference type="ARBA" id="ARBA00010518"/>
    </source>
</evidence>
<keyword evidence="9" id="KW-1185">Reference proteome</keyword>
<sequence>MKKKKILMLTTGGTIASGPTENGLSPVLSPDELQSYITEFRDVCELECQALCSLDSTNITPAHWQMIVRAIRDRYDDCDAFLICHGTDTMAYTAAALSYLVQDAQKPILITGAQRSILLEITDAKKNLRDSILFALDERTKGVNLVFDGNLIVGTRAKKTSSFSYNAFSSINFPALARIQNDRVIYYVPPCPASGPVRFYDQLNPRLFLLKLTPGISPDIIPLIVRLYDCILVESFGVGGLPDSILDPLCSELARYEPHKKVLVITTQVTYEGSAVDTYEVGRRVHNRVPFLETRDMTLEAAYTKLMWILGGKISSWNELETAFYSPINYDLSF</sequence>
<accession>A0ABV1GB98</accession>
<evidence type="ECO:0000259" key="6">
    <source>
        <dbReference type="Pfam" id="PF00710"/>
    </source>
</evidence>
<dbReference type="PROSITE" id="PS00917">
    <property type="entry name" value="ASN_GLN_ASE_2"/>
    <property type="match status" value="1"/>
</dbReference>